<dbReference type="SUPFAM" id="SSF53383">
    <property type="entry name" value="PLP-dependent transferases"/>
    <property type="match status" value="1"/>
</dbReference>
<dbReference type="InterPro" id="IPR049704">
    <property type="entry name" value="Aminotrans_3_PPA_site"/>
</dbReference>
<evidence type="ECO:0000256" key="1">
    <source>
        <dbReference type="ARBA" id="ARBA00001933"/>
    </source>
</evidence>
<dbReference type="PROSITE" id="PS00600">
    <property type="entry name" value="AA_TRANSFER_CLASS_3"/>
    <property type="match status" value="1"/>
</dbReference>
<dbReference type="UniPathway" id="UPA00251">
    <property type="reaction ID" value="UER00317"/>
</dbReference>
<protein>
    <recommendedName>
        <fullName evidence="7">Glutamate-1-semialdehyde 2,1-aminomutase</fullName>
        <shortName evidence="7">GSA</shortName>
        <ecNumber evidence="7">5.4.3.8</ecNumber>
    </recommendedName>
    <alternativeName>
        <fullName evidence="7">Glutamate-1-semialdehyde aminotransferase</fullName>
        <shortName evidence="7">GSA-AT</shortName>
    </alternativeName>
</protein>
<comment type="catalytic activity">
    <reaction evidence="7">
        <text>(S)-4-amino-5-oxopentanoate = 5-aminolevulinate</text>
        <dbReference type="Rhea" id="RHEA:14265"/>
        <dbReference type="ChEBI" id="CHEBI:57501"/>
        <dbReference type="ChEBI" id="CHEBI:356416"/>
        <dbReference type="EC" id="5.4.3.8"/>
    </reaction>
</comment>
<dbReference type="GO" id="GO:0030170">
    <property type="term" value="F:pyridoxal phosphate binding"/>
    <property type="evidence" value="ECO:0007669"/>
    <property type="project" value="InterPro"/>
</dbReference>
<dbReference type="Proteomes" id="UP000596092">
    <property type="component" value="Chromosome"/>
</dbReference>
<evidence type="ECO:0000256" key="3">
    <source>
        <dbReference type="ARBA" id="ARBA00008981"/>
    </source>
</evidence>
<accession>A0A7T6AQJ2</accession>
<reference evidence="8 9" key="1">
    <citation type="submission" date="2020-05" db="EMBL/GenBank/DDBJ databases">
        <title>Complete genome of Desulfobulbus oligotrophicus.</title>
        <authorList>
            <person name="Podar M."/>
        </authorList>
    </citation>
    <scope>NUCLEOTIDE SEQUENCE [LARGE SCALE GENOMIC DNA]</scope>
    <source>
        <strain evidence="8 9">Prop6</strain>
    </source>
</reference>
<gene>
    <name evidence="7 8" type="primary">hemL</name>
    <name evidence="8" type="ORF">HP555_06480</name>
</gene>
<keyword evidence="7" id="KW-0963">Cytoplasm</keyword>
<dbReference type="Gene3D" id="3.40.640.10">
    <property type="entry name" value="Type I PLP-dependent aspartate aminotransferase-like (Major domain)"/>
    <property type="match status" value="1"/>
</dbReference>
<evidence type="ECO:0000256" key="7">
    <source>
        <dbReference type="HAMAP-Rule" id="MF_00375"/>
    </source>
</evidence>
<dbReference type="InterPro" id="IPR015421">
    <property type="entry name" value="PyrdxlP-dep_Trfase_major"/>
</dbReference>
<dbReference type="GO" id="GO:0008483">
    <property type="term" value="F:transaminase activity"/>
    <property type="evidence" value="ECO:0007669"/>
    <property type="project" value="InterPro"/>
</dbReference>
<evidence type="ECO:0000256" key="2">
    <source>
        <dbReference type="ARBA" id="ARBA00004819"/>
    </source>
</evidence>
<name>A0A7T6AQJ2_9BACT</name>
<evidence type="ECO:0000313" key="9">
    <source>
        <dbReference type="Proteomes" id="UP000596092"/>
    </source>
</evidence>
<dbReference type="GO" id="GO:0042286">
    <property type="term" value="F:glutamate-1-semialdehyde 2,1-aminomutase activity"/>
    <property type="evidence" value="ECO:0007669"/>
    <property type="project" value="UniProtKB-UniRule"/>
</dbReference>
<dbReference type="GO" id="GO:0006782">
    <property type="term" value="P:protoporphyrinogen IX biosynthetic process"/>
    <property type="evidence" value="ECO:0007669"/>
    <property type="project" value="UniProtKB-UniRule"/>
</dbReference>
<dbReference type="EC" id="5.4.3.8" evidence="7"/>
<dbReference type="KEGG" id="dog:HP555_06480"/>
<dbReference type="PANTHER" id="PTHR43713:SF3">
    <property type="entry name" value="GLUTAMATE-1-SEMIALDEHYDE 2,1-AMINOMUTASE 1, CHLOROPLASTIC-RELATED"/>
    <property type="match status" value="1"/>
</dbReference>
<dbReference type="AlphaFoldDB" id="A0A7T6AQJ2"/>
<comment type="subunit">
    <text evidence="7">Homodimer.</text>
</comment>
<dbReference type="Pfam" id="PF00202">
    <property type="entry name" value="Aminotran_3"/>
    <property type="match status" value="1"/>
</dbReference>
<evidence type="ECO:0000256" key="6">
    <source>
        <dbReference type="ARBA" id="ARBA00023244"/>
    </source>
</evidence>
<dbReference type="InterPro" id="IPR005814">
    <property type="entry name" value="Aminotrans_3"/>
</dbReference>
<proteinExistence type="inferred from homology"/>
<dbReference type="PANTHER" id="PTHR43713">
    <property type="entry name" value="GLUTAMATE-1-SEMIALDEHYDE 2,1-AMINOMUTASE"/>
    <property type="match status" value="1"/>
</dbReference>
<organism evidence="8 9">
    <name type="scientific">Desulfobulbus oligotrophicus</name>
    <dbReference type="NCBI Taxonomy" id="1909699"/>
    <lineage>
        <taxon>Bacteria</taxon>
        <taxon>Pseudomonadati</taxon>
        <taxon>Thermodesulfobacteriota</taxon>
        <taxon>Desulfobulbia</taxon>
        <taxon>Desulfobulbales</taxon>
        <taxon>Desulfobulbaceae</taxon>
        <taxon>Desulfobulbus</taxon>
    </lineage>
</organism>
<evidence type="ECO:0000256" key="4">
    <source>
        <dbReference type="ARBA" id="ARBA00022898"/>
    </source>
</evidence>
<keyword evidence="5 7" id="KW-0413">Isomerase</keyword>
<evidence type="ECO:0000256" key="5">
    <source>
        <dbReference type="ARBA" id="ARBA00023235"/>
    </source>
</evidence>
<feature type="modified residue" description="N6-(pyridoxal phosphate)lysine" evidence="7">
    <location>
        <position position="267"/>
    </location>
</feature>
<dbReference type="Gene3D" id="3.90.1150.10">
    <property type="entry name" value="Aspartate Aminotransferase, domain 1"/>
    <property type="match status" value="1"/>
</dbReference>
<dbReference type="RefSeq" id="WP_199264359.1">
    <property type="nucleotide sequence ID" value="NZ_CP054140.1"/>
</dbReference>
<dbReference type="CDD" id="cd00610">
    <property type="entry name" value="OAT_like"/>
    <property type="match status" value="1"/>
</dbReference>
<dbReference type="EMBL" id="CP054140">
    <property type="protein sequence ID" value="QQG65538.1"/>
    <property type="molecule type" value="Genomic_DNA"/>
</dbReference>
<keyword evidence="4 7" id="KW-0663">Pyridoxal phosphate</keyword>
<dbReference type="NCBIfam" id="TIGR00713">
    <property type="entry name" value="hemL"/>
    <property type="match status" value="1"/>
</dbReference>
<keyword evidence="6 7" id="KW-0627">Porphyrin biosynthesis</keyword>
<dbReference type="FunFam" id="3.40.640.10:FF:000021">
    <property type="entry name" value="Glutamate-1-semialdehyde 2,1-aminomutase"/>
    <property type="match status" value="1"/>
</dbReference>
<comment type="subcellular location">
    <subcellularLocation>
        <location evidence="7">Cytoplasm</location>
    </subcellularLocation>
</comment>
<comment type="pathway">
    <text evidence="2">Porphyrin-containing compound metabolism; protoporphyrin-IX biosynthesis; 5-aminolevulinate from L-glutamyl-tRNA(Glu): step 2/2.</text>
</comment>
<dbReference type="InterPro" id="IPR015424">
    <property type="entry name" value="PyrdxlP-dep_Trfase"/>
</dbReference>
<dbReference type="GO" id="GO:0005737">
    <property type="term" value="C:cytoplasm"/>
    <property type="evidence" value="ECO:0007669"/>
    <property type="project" value="UniProtKB-SubCell"/>
</dbReference>
<dbReference type="InterPro" id="IPR015422">
    <property type="entry name" value="PyrdxlP-dep_Trfase_small"/>
</dbReference>
<keyword evidence="9" id="KW-1185">Reference proteome</keyword>
<sequence length="429" mass="45575">MKTEHSMQLFTDARTLIPGGVNSPVRACRAVGTDPLFVAEASGCTITDVDGNRFVDFVGSWGPMIVGHAHPEVVEAIRSTAGRGTSFGAPSPLEIDLAAEVCAAVPSLEKVRFVNSGTEATMSAVRLARGYTGRKMVVKFDGCYHGHADSFLVKAGSGLITLGIPGSPGVPDDIVKNTISIPYNDEAVLDATLRNPELDIACVIVEPVAGNMGVVPPSETFLQKLRQLTSELGIVLIFDEVITGFRLALGGAQEYFDVTPDLTCLGKIIGGGLPVGAYGGRSDIMDLIAPEGPVYQAGTLSGNPLAMAAGLATLGIVKQPGFYKELEEKSEWFGNALNAVAASLSVPVVLNRVGSMMTCFFTPDPVTDFQSASHAETDLYGEYYRQMRSQGIWLAPSQFEALFVSAAHERKHLEKALVAAESSFKKLMK</sequence>
<comment type="cofactor">
    <cofactor evidence="1 7">
        <name>pyridoxal 5'-phosphate</name>
        <dbReference type="ChEBI" id="CHEBI:597326"/>
    </cofactor>
</comment>
<dbReference type="NCBIfam" id="NF000818">
    <property type="entry name" value="PRK00062.1"/>
    <property type="match status" value="1"/>
</dbReference>
<dbReference type="HAMAP" id="MF_00375">
    <property type="entry name" value="HemL_aminotrans_3"/>
    <property type="match status" value="1"/>
</dbReference>
<comment type="similarity">
    <text evidence="3 7">Belongs to the class-III pyridoxal-phosphate-dependent aminotransferase family. HemL subfamily.</text>
</comment>
<dbReference type="InterPro" id="IPR004639">
    <property type="entry name" value="4pyrrol_synth_GluAld_NH2Trfase"/>
</dbReference>
<evidence type="ECO:0000313" key="8">
    <source>
        <dbReference type="EMBL" id="QQG65538.1"/>
    </source>
</evidence>